<dbReference type="InterPro" id="IPR001173">
    <property type="entry name" value="Glyco_trans_2-like"/>
</dbReference>
<reference evidence="2" key="1">
    <citation type="submission" date="2023-11" db="EMBL/GenBank/DDBJ databases">
        <title>Genome assemblies of two species of porcelain crab, Petrolisthes cinctipes and Petrolisthes manimaculis (Anomura: Porcellanidae).</title>
        <authorList>
            <person name="Angst P."/>
        </authorList>
    </citation>
    <scope>NUCLEOTIDE SEQUENCE</scope>
    <source>
        <strain evidence="2">PB745_02</strain>
        <tissue evidence="2">Gill</tissue>
    </source>
</reference>
<proteinExistence type="predicted"/>
<dbReference type="SUPFAM" id="SSF53448">
    <property type="entry name" value="Nucleotide-diphospho-sugar transferases"/>
    <property type="match status" value="1"/>
</dbReference>
<accession>A0AAE1PPN0</accession>
<feature type="domain" description="Glycosyltransferase 2-like" evidence="1">
    <location>
        <begin position="10"/>
        <end position="184"/>
    </location>
</feature>
<dbReference type="EMBL" id="JAWZYT010001596">
    <property type="protein sequence ID" value="KAK4310807.1"/>
    <property type="molecule type" value="Genomic_DNA"/>
</dbReference>
<evidence type="ECO:0000313" key="3">
    <source>
        <dbReference type="Proteomes" id="UP001292094"/>
    </source>
</evidence>
<dbReference type="Gene3D" id="3.90.550.10">
    <property type="entry name" value="Spore Coat Polysaccharide Biosynthesis Protein SpsA, Chain A"/>
    <property type="match status" value="1"/>
</dbReference>
<dbReference type="GO" id="GO:0016758">
    <property type="term" value="F:hexosyltransferase activity"/>
    <property type="evidence" value="ECO:0007669"/>
    <property type="project" value="UniProtKB-ARBA"/>
</dbReference>
<evidence type="ECO:0000259" key="1">
    <source>
        <dbReference type="Pfam" id="PF00535"/>
    </source>
</evidence>
<dbReference type="AlphaFoldDB" id="A0AAE1PPN0"/>
<name>A0AAE1PPN0_9EUCA</name>
<dbReference type="PANTHER" id="PTHR22916">
    <property type="entry name" value="GLYCOSYLTRANSFERASE"/>
    <property type="match status" value="1"/>
</dbReference>
<keyword evidence="3" id="KW-1185">Reference proteome</keyword>
<comment type="caution">
    <text evidence="2">The sequence shown here is derived from an EMBL/GenBank/DDBJ whole genome shotgun (WGS) entry which is preliminary data.</text>
</comment>
<gene>
    <name evidence="2" type="ORF">Pmani_017663</name>
</gene>
<dbReference type="PANTHER" id="PTHR22916:SF3">
    <property type="entry name" value="UDP-GLCNAC:BETAGAL BETA-1,3-N-ACETYLGLUCOSAMINYLTRANSFERASE-LIKE PROTEIN 1"/>
    <property type="match status" value="1"/>
</dbReference>
<sequence length="353" mass="40604">MEKKRHIDVSVIIPVYNAELWLNDCLASLAQQITKSLLNVEVSVFLDSCRDNSKQILCDWTPRLQQELDYTVTVVEEDNVCPKGVGYAKNKAVRQSSGEYLCFMDADDRMMPTRIQRQYEVAVLNPDAIVGSQFVREPCNSTPRYTHWANSLSPEQLSIQIYTSHGPTVIMPTWFCHRSVFERVGGFSEAGKGTPEDLIFFLNHVYHGGTGVLRVDEELLVYRYHPQATTFSVHEDTIWALRIQEIENHVLCSWDSFTIWNAGKQGRKFYRSLSEGNRRKVVAFCDVDIKKIGSFYTYEETTEKPKPRVPIIHFKETTPPLIICMKMGMTDGVFEENLTSLNLKEGKDYHHFN</sequence>
<dbReference type="Proteomes" id="UP001292094">
    <property type="component" value="Unassembled WGS sequence"/>
</dbReference>
<dbReference type="Pfam" id="PF00535">
    <property type="entry name" value="Glycos_transf_2"/>
    <property type="match status" value="1"/>
</dbReference>
<evidence type="ECO:0000313" key="2">
    <source>
        <dbReference type="EMBL" id="KAK4310807.1"/>
    </source>
</evidence>
<dbReference type="InterPro" id="IPR029044">
    <property type="entry name" value="Nucleotide-diphossugar_trans"/>
</dbReference>
<organism evidence="2 3">
    <name type="scientific">Petrolisthes manimaculis</name>
    <dbReference type="NCBI Taxonomy" id="1843537"/>
    <lineage>
        <taxon>Eukaryota</taxon>
        <taxon>Metazoa</taxon>
        <taxon>Ecdysozoa</taxon>
        <taxon>Arthropoda</taxon>
        <taxon>Crustacea</taxon>
        <taxon>Multicrustacea</taxon>
        <taxon>Malacostraca</taxon>
        <taxon>Eumalacostraca</taxon>
        <taxon>Eucarida</taxon>
        <taxon>Decapoda</taxon>
        <taxon>Pleocyemata</taxon>
        <taxon>Anomura</taxon>
        <taxon>Galatheoidea</taxon>
        <taxon>Porcellanidae</taxon>
        <taxon>Petrolisthes</taxon>
    </lineage>
</organism>
<protein>
    <recommendedName>
        <fullName evidence="1">Glycosyltransferase 2-like domain-containing protein</fullName>
    </recommendedName>
</protein>